<evidence type="ECO:0000313" key="2">
    <source>
        <dbReference type="Proteomes" id="UP000501568"/>
    </source>
</evidence>
<dbReference type="RefSeq" id="WP_165327404.1">
    <property type="nucleotide sequence ID" value="NZ_CP049109.1"/>
</dbReference>
<dbReference type="KEGG" id="spzr:G5C33_11830"/>
<accession>A0A6G6Y6H5</accession>
<protein>
    <submittedName>
        <fullName evidence="1">DUF1465 family protein</fullName>
    </submittedName>
</protein>
<sequence length="151" mass="16596">MMEPGATRIHRKLLDSLYVEAMLLADEARAYFDQAGREERDTLDALSRVAFSCESLKVTTRLMHVIAWLLTQRAVDAGELAAREAMLPSRRLGTAPDTDAQALIALPGQARGIVEASIDLYRRVARLDGALEEPAPESPARSMMDRLAAAF</sequence>
<dbReference type="EMBL" id="CP049109">
    <property type="protein sequence ID" value="QIG80397.1"/>
    <property type="molecule type" value="Genomic_DNA"/>
</dbReference>
<dbReference type="InterPro" id="IPR010848">
    <property type="entry name" value="DUF1465"/>
</dbReference>
<dbReference type="Proteomes" id="UP000501568">
    <property type="component" value="Chromosome"/>
</dbReference>
<gene>
    <name evidence="1" type="ORF">G5C33_11830</name>
</gene>
<keyword evidence="2" id="KW-1185">Reference proteome</keyword>
<dbReference type="InterPro" id="IPR038301">
    <property type="entry name" value="AraC-like_sf"/>
</dbReference>
<proteinExistence type="predicted"/>
<dbReference type="Pfam" id="PF07323">
    <property type="entry name" value="DUF1465"/>
    <property type="match status" value="1"/>
</dbReference>
<reference evidence="1 2" key="1">
    <citation type="submission" date="2020-02" db="EMBL/GenBank/DDBJ databases">
        <authorList>
            <person name="Zheng R.K."/>
            <person name="Sun C.M."/>
        </authorList>
    </citation>
    <scope>NUCLEOTIDE SEQUENCE [LARGE SCALE GENOMIC DNA]</scope>
    <source>
        <strain evidence="2">zrk23</strain>
    </source>
</reference>
<evidence type="ECO:0000313" key="1">
    <source>
        <dbReference type="EMBL" id="QIG80397.1"/>
    </source>
</evidence>
<name>A0A6G6Y6H5_9SPHN</name>
<organism evidence="1 2">
    <name type="scientific">Stakelama tenebrarum</name>
    <dbReference type="NCBI Taxonomy" id="2711215"/>
    <lineage>
        <taxon>Bacteria</taxon>
        <taxon>Pseudomonadati</taxon>
        <taxon>Pseudomonadota</taxon>
        <taxon>Alphaproteobacteria</taxon>
        <taxon>Sphingomonadales</taxon>
        <taxon>Sphingomonadaceae</taxon>
        <taxon>Stakelama</taxon>
    </lineage>
</organism>
<dbReference type="AlphaFoldDB" id="A0A6G6Y6H5"/>
<dbReference type="Gene3D" id="1.10.8.930">
    <property type="entry name" value="Protein of unknown function DUF1465"/>
    <property type="match status" value="1"/>
</dbReference>